<dbReference type="InterPro" id="IPR011050">
    <property type="entry name" value="Pectin_lyase_fold/virulence"/>
</dbReference>
<evidence type="ECO:0000313" key="4">
    <source>
        <dbReference type="EMBL" id="QMV13846.1"/>
    </source>
</evidence>
<gene>
    <name evidence="4" type="primary">fhaB_1</name>
    <name evidence="4" type="ORF">Vspart_01091</name>
</gene>
<feature type="compositionally biased region" description="Low complexity" evidence="2">
    <location>
        <begin position="5514"/>
        <end position="5529"/>
    </location>
</feature>
<dbReference type="NCBIfam" id="TIGR01901">
    <property type="entry name" value="adhes_NPXG"/>
    <property type="match status" value="1"/>
</dbReference>
<evidence type="ECO:0000259" key="3">
    <source>
        <dbReference type="SMART" id="SM00912"/>
    </source>
</evidence>
<sequence>MIKPVTFWQRSLVYVICWTFNIQPLLAHVIVDNSQHNTSVNHAGNGVEVVNIATPNANGLSHNQYQQFNVDPSGLILNNSTAQVAQSQLGGYLQNNPNLHGQAATVILNEVTGASRSQLQGYTEVFGQGANVILTNPYGITCNGCGFINTPRVTLSTGTPLIDNGNVTGFDVSQGSVSIEGLGLDATHQSYFDIITRTAQLNAEIHANDLNIITGKNRVSYQSNQVTATTADDQDTAPELAIDSSNLGGMYAGRIALVATDAGVGVNVGNLSASQGEIRIRADGQVTLGKSSAQTNLAVSSQSGVTLKGSQYAKQAVSVSGQTVHADSDILAAGQSVSLTAADAVTLNQSLVEAGVDADGNRLTGGMVNVQSHDLTLNASNLIANQQLTTEVRHATVDQDSLMYGQEMTLNQLGKLDNRGTVAATHQLSVNGTEASLVGDGHLTASDITINSDRLTLDTHLTAQTLDMQARQALTTDEHSDVSAAEQLTVTAGTLNQQGKLTTRGDMNIDATAATLKGHVAAQNLHVKAQRLTQESGILQAGQALDISGGSVTLSGDSAAKTSVGIQADQLTLNGTLQSGGDTRLTVDGKMQTGDDSQLVTQGRLLATVDVLTQRGTMQSGEDVTLTGHTLNNEGDVSALGNTHLTAQVQLTNRGTVTSGQQLVIDGGAVTNSGELSAQQDTNVTVAGQLDNQANGLISGQVTTVQAGSVNNAGQLQALTDLGLTADALNNRGTLAALSDATLNVTHHFTNRGTVSAAHDARLLTDNLTNSGHIVARDNLLIAKDTNRSRNTTFDNTDGSLNAESGNLTIATQGDLQVSAGQHLFAGKNLTLTAATLNNSGEITAQDNTRLILDGVTTAHAGLTNQTDALISGQTTSIDTQSVNNYGQLQALGNLGLTVSSLENSGTLTALNTTLSVSDHLLNTGVVSAVEHVSLLGAQVDNQGTVYAGAHLLVAADQQQNRSDSLNNAGRFETRNGDIEIVTDTVTQQQSGHIIAGHDLRLDGNQLDNGGELAATHHTDLTLDQHVVNRDTGLISGQATTLNAHTVDNQGQLQSLSELGLTAESFENSGVLAGLANVTLHITHDLTSRGSVLAGNHIVLNAGRIDNQGRVSAGDQAIVTAKPSATGSDAGLTVTADTLTNSGQLLAQGNNQLTINADLTNQTGGLISGQATTVKAQSMTNAGQLQSLSDLGLTADALANSGTLAALSDMTLNVANQLSNSGAISANHNASLLTDNLTNHGTVLAGNDLLIAKDSDQTRNHSFDNTDGRLDAKAGHLTVATHGDVMVSAGQHWMAGQDVTLHANSLTNDGEVSAQGETSLTLDNALTNHGLVSGQSTTVTAQSVTNTGQMQALTNLGLTTDALNNSGTFVAFNHVALMVADKLLNRGSGAVLAGENIKLSAALIDNQGRVSAGDQAIMTPEQRTAEQTESDLMVTADTLTNSGELLAQGHNQLTINTDLTNQTDGLISGQLTTVKAPSVTNLGQLQSLSALGLTADALDNSGTLAALSDMTLNVANQLSNSGAISANHNASLLTDNLTNHGTVLAGHDLLIAKDSDQTRNRTFDNTDGSLTAKAGQLTVATHGDVMVSAEQHWMAGQDVTLQANRLTNDGEVSAQGNTALTLDKTLTNHGLVSGQSTTVTAQSVTNTGQLQSLSDLGLTTDALNNSGTLVAFNDVDLTVTDRLLNRGSGTVLAGENIKLSAALIDNQGRVSAGDQAIMTPEQRTAEQTESDLIVTADALTNSGELLAQGYNQLTINTDLTNQTNGLISGQATTVKAWSVTNAGQLQSLSALGLTADALDNSGTLAALSDMTLNVANQLSNSGAISANHNASLLTDNLINKGRVFAGNNLLIAKDTHQTRNTSFDNTDGSLTAKAGHLTVATHGDVSVSSGQHWMAGQDVTVYANSLTNGGEVTAQGETSLTLDNTLTNHGLVSGQNTTVKSQSVSNTGQLQSLSALGLTADALDNSGTLAALNDITLNVVNQLSNSGTVSADHNASLLTDNLSNHGHVFAGHDLLIAKDTNQTRNTTFDNTDGSLTAKAGHLTIATHDDVSVSTGQHWVAGQNLTLQANSLTNDGEVSAQGNTSLTLNHALTNHGLVSGQKATITSQSVTNTGQLQSLSDLGLTADALDNSGTLAALNDMTLNIANQLSNSGAISANHDASLLTDNLTNHGTVLAGHDLLIAKDTHQTRNTTFDNTDGSLTAKAGQLTIATHGDVMVSAGQHWMAGQDVTVHADSLTNDGEVSAQGNTSLTLNHALTNHGLVSGQSTTIRAQSVTNIGQMQSLTDFGLTTDALNNSGTLVAFNDIDLTVTDRLLNRGSGAVLAGRSIKLNAAGVENQGRVSAGDQAIMTPEQRTVEQTESDLMVTADTLTNSGELLAQGHNQLTINTDLTNQTGGLISGQATTVKAQSVTNLGQLQSLSALGLTADALDNSGTLAALSDMTLNVANQLSNSGAISANHNASLLTDNLTNKGRVFAGNNLLVAKDSNQTRNTTFDNTDGSLNAKAGHLTVATHGDVIVSAEQHWMAGQDVTVYANSLTNGGEVTAQGETSLTLDNAFTNHGLVSGQNTTVKSQSVSNTGQLQSLNDLGLTADALDNSGTLAALNDITLNVVNQLGNSGTVSADHDASLLTDNLSNHGRVFAGHDLLIAKDTNQTRNTTFNNTDGSLTAKVGHLTIATHDDVSVSTGQHWVAGQDVTLQANSLTNDGEVSAQGNTSLTLDNALTNHGLVSGQKATITSQSVTNTGQLQSLSDLGLTADALDNSGTLAALSNITLNVANQLSNSGAISANHDASLLTDNLSNHGRVFAGHDLLIAKDTHQTRNTTFNNTDGSLTAKAGYLTVATHDDVMVSTGHHWVAGQNLTLQANSLTNDGEVSAQGNTSLTLDNALTNHGLVSGQNTTVKSQSVSNTGQLQSLNDLGLTADALANSGTLAALNDITLNVVNQLSNSGAISANHDASLLTDHLTNKGRVFADNNLLIARDSAQTRNTTFDNTDGSLNAKAGHLTVATHDNVMVSAGQHWIAGQGLTLQANSLTNNGEVSTQGNTALALDNALTNHGLISGQSTTVTTQSVTNTGQLQALTDLGLNAGVLANSGALVAGRNAVFNIIHTLTSHGNISAGNNASLLADQVNNQNKIYAGNSVLIAKDSAQTRSSSLINSGQIDAKHGSITIATQGDFTVGVGQHISAGKDLTLVAAALTNDGQLSSQGTTTIGADGTLTNHTTGIISGQNTVLRAGTTTNQGQLQALNDLHLTTGALTNTGSLVALNDMTVHATGHIDNHSLLYAGRNGNLFSDTLTNYSDIVVGNDLLIARDSNKTRSRNLTNSSGSIESLGGNIGIYADSVLNKRTVLDIVNQRQDISLPFGYGQYMRIKGEDYIRIYKGSQYYPEYEMGESHGTVIYTIKSGRNFSVKVSHFGQDLKSASKESRINAVSNIEIHADNINNDASLISGQNISLITRMLRNQGYNLQSYDTYFDYEVTGCANNRECFFMLEKKRNIPIGSLRIIQSSITATNNVFINVQSKFDNSVIRSRTAATQPTQSAHNAHATQGPSGTQADVQTTQHTPGTGQGVTSTQDVSDSAQSLQTAQGAGTAQSVQVTQGSSDTSGTIPSLQTAQGSGTVQGIQVTQGPSDTSGTIPSLQTAQGAGTAQSVQVTQGPSDTSGTMPSLQTAQGAGTAQSIQVTQGPSDTSGTVQSQSATTHSMQLTPLADDSGTALQSGQAQSDSGLAAQSTPNMTSMTRPVPQGGKSATTVTLSNSSAVTAPTVNLPNQNSIPFPDYRLPTSPHGLFVFSDGPQSDYLIATNPAVTNLNNFLGSDYFKDQLNYDPEQKEKFLGDAYYDTRTITQEIFEQTGKRYLSDDIGSDLAQMKQLIDSAAQQKNSLDLKNGVALTDEQIARLSHDIIWYEPIEVNGQTVMAPKLYLSSASQDNISNGALLAGGNVNIGTGDFTNSGAVTAREDLNIASRGGISNTRGTLSANDDLALIATGDIANQSGVIDGGRVQLQTTSGSVVNETLVNKTDYGNGFVNTDIGPESLIQSRTTLGVSAGKDIVSQGAAIRAGEGTVLLADGNVTFGAIARETQQSFLGGARQVIQDIVHLGSTVSSGGDLTIQAGNNLHATNADLSAQGNLILAAGHDITLDTAVDTAYRYSDGGGHTHKLRTTTNQGSNLSGSDVLLQSGNDTTLVSSGIQASGNVALNAKGDVNILAANDSRYEYSKSTHKKSFGRSKTTIHESLKETVRGSSIAAGGDITIKAQKYTQAKLAGGDSDIQVVGSNLNAGDTINLSADGDVILAAQQYREYEYNQTIKKGFGGLSGSNRGNLDDATLLEGANTIAASHININSGNDIGVIASTVSAGGDVNMQALDEVLVTADNILRQTQQWDEKSSFLSGGHLMEMSSDREGMQSSTAQGSQIASHGNVNIQGGSVALVGSDVVAGEDTVLKADTGHLDIRSAQNSIHQTSQHKKISVDIPIFEMLSHPESALQITDGQIRLQIGKATYDQVDNQTTATTQTGSNILANNDVSLSAANDLTVTGSRIAADQDGSGAGDLSLAADNILIQEAKETEQTQSKEVHAKAAASLVVQHQSVEVAKAVKGVQEATKALKQAKQDYQQYKKQLASLQGTLATLQADYAAKKPGVTFEDIEELQDLVSDLKGDEAWYAAGIALAAENVTSKTTLLYKQNRAAVNSITSGAFGFDAGLHLDIDANKQNSQSRQVTSVGSQLSGQNVTIEAGHQAGQSATVQGSVVQAEDTLTVSGNQVNLLASDEQNSNSNGSESAHVGASVTLFGANSGINLDASYSRNETVSNSQTHTNSVLSADHIQITSDGNTDVNGASVAANEQLDMSVGGDLNVASVQNRYSSTNHGGSVSGGVGLSGGDVGQGGAVSGFDHAGNLQGVNSGVNLSNGRSHSRETVLTRITSGGDANISVGGNTDIKGATIATVNEDGSDAGKLNLKTDTLSYTDLSNTGYTSSRNTGVSASVSIGPDKDGATQIDASRNSSRYQYTNQSGYHKSKTLATVGQGVLRIEDTHHSDDTERLNRDVEHTEKDLYSVDRQQGNFDVTVDHRWLSETGRAQIKEDFKRNAITGTAIADTVTKKSVGLLSDDDSGVSSLREHVGQKQGFFTAAKTFVTSDDNQAYVETLNNPTATPAQKETAYQALSASIAEQFGLNPAQVMTALVNTANGQSAKGAYAEGTVLINDAAHYRLEDIVNTIGHETQHYLDDAQSTGTHNDAYKANREEYADTMGEATEDYVGFNFANTGRGDFGGWNLQRGTNRSDLVQENTQTAAPLLRDPTIDYRQPNADERTAILALAGNDEHRQQELKEAACALTHCSAEYAVGTEKYNEMKALEEAGASNPEAQEVLLKYSFLKVADNMDMATVVDKSFGYTDSDARTDRYQAGMDQGTENSLKAFNEAYGTNITKEQFESGVGFLSGLAAGLGAAKGGKYTGAATAEDAAAYKALKGIGEKADSVSSLSTKGLPISGNTLSREEASIISRGNSGGSVAGASSAETPSVNRGSLAGSGSSSSSPAAAIGEGTVQASGATQGGSVVPNSAEEVSTVFRVQGGTPPKASRNLVQIDADGNPLINNTTLNISIGDIEHARYFQSLRPGSEITSFDIPKWMDDFIEESAISQVNYKSNPLSQGGLAPKIVDPTTPGRSYELPSIWTQWLEETAVKGSGKVIK</sequence>
<dbReference type="Proteomes" id="UP000515264">
    <property type="component" value="Chromosome 1"/>
</dbReference>
<feature type="compositionally biased region" description="Low complexity" evidence="2">
    <location>
        <begin position="3555"/>
        <end position="3568"/>
    </location>
</feature>
<dbReference type="Pfam" id="PF05860">
    <property type="entry name" value="TPS"/>
    <property type="match status" value="1"/>
</dbReference>
<dbReference type="InterPro" id="IPR025157">
    <property type="entry name" value="Hemagglutinin_rpt"/>
</dbReference>
<feature type="region of interest" description="Disordered" evidence="2">
    <location>
        <begin position="5494"/>
        <end position="5529"/>
    </location>
</feature>
<feature type="compositionally biased region" description="Polar residues" evidence="2">
    <location>
        <begin position="3528"/>
        <end position="3554"/>
    </location>
</feature>
<dbReference type="SMART" id="SM00912">
    <property type="entry name" value="Haemagg_act"/>
    <property type="match status" value="1"/>
</dbReference>
<evidence type="ECO:0000256" key="2">
    <source>
        <dbReference type="SAM" id="MobiDB-lite"/>
    </source>
</evidence>
<feature type="coiled-coil region" evidence="1">
    <location>
        <begin position="4584"/>
        <end position="4625"/>
    </location>
</feature>
<dbReference type="Pfam" id="PF13332">
    <property type="entry name" value="Fil_haemagg_2"/>
    <property type="match status" value="6"/>
</dbReference>
<name>A0ABX6QX61_9VIBR</name>
<keyword evidence="5" id="KW-1185">Reference proteome</keyword>
<feature type="compositionally biased region" description="Polar residues" evidence="2">
    <location>
        <begin position="3710"/>
        <end position="3735"/>
    </location>
</feature>
<keyword evidence="1" id="KW-0175">Coiled coil</keyword>
<reference evidence="4 5" key="1">
    <citation type="journal article" date="2020" name="J. Nat. Prod.">
        <title>Genomics-Metabolomics Profiling Disclosed Marine Vibrio spartinae 3.6 as a Producer of a New Branched Side Chain Prodigiosin.</title>
        <authorList>
            <person name="Vitale G.A."/>
            <person name="Sciarretta M."/>
            <person name="Palma Esposito F."/>
            <person name="January G.G."/>
            <person name="Giaccio M."/>
            <person name="Bunk B."/>
            <person name="Sproer C."/>
            <person name="Bajerski F."/>
            <person name="Power D."/>
            <person name="Festa C."/>
            <person name="Monti M.C."/>
            <person name="D'Auria M.V."/>
            <person name="de Pascale D."/>
        </authorList>
    </citation>
    <scope>NUCLEOTIDE SEQUENCE [LARGE SCALE GENOMIC DNA]</scope>
    <source>
        <strain evidence="4 5">3.6</strain>
    </source>
</reference>
<dbReference type="NCBIfam" id="TIGR01731">
    <property type="entry name" value="fil_hemag_20aa"/>
    <property type="match status" value="41"/>
</dbReference>
<protein>
    <submittedName>
        <fullName evidence="4">Filamentous hemagglutinin</fullName>
    </submittedName>
</protein>
<dbReference type="EMBL" id="CP046268">
    <property type="protein sequence ID" value="QMV13846.1"/>
    <property type="molecule type" value="Genomic_DNA"/>
</dbReference>
<proteinExistence type="predicted"/>
<accession>A0ABX6QX61</accession>
<dbReference type="Gene3D" id="2.160.20.10">
    <property type="entry name" value="Single-stranded right-handed beta-helix, Pectin lyase-like"/>
    <property type="match status" value="1"/>
</dbReference>
<evidence type="ECO:0000313" key="5">
    <source>
        <dbReference type="Proteomes" id="UP000515264"/>
    </source>
</evidence>
<feature type="compositionally biased region" description="Polar residues" evidence="2">
    <location>
        <begin position="3569"/>
        <end position="3701"/>
    </location>
</feature>
<feature type="region of interest" description="Disordered" evidence="2">
    <location>
        <begin position="3528"/>
        <end position="3751"/>
    </location>
</feature>
<dbReference type="SUPFAM" id="SSF51126">
    <property type="entry name" value="Pectin lyase-like"/>
    <property type="match status" value="1"/>
</dbReference>
<dbReference type="InterPro" id="IPR010069">
    <property type="entry name" value="CdiA_FHA1_rpt"/>
</dbReference>
<dbReference type="InterPro" id="IPR012334">
    <property type="entry name" value="Pectin_lyas_fold"/>
</dbReference>
<feature type="domain" description="Filamentous haemagglutinin FhaB/tRNA nuclease CdiA-like TPS" evidence="3">
    <location>
        <begin position="44"/>
        <end position="165"/>
    </location>
</feature>
<dbReference type="RefSeq" id="WP_182288346.1">
    <property type="nucleotide sequence ID" value="NZ_CP046268.1"/>
</dbReference>
<dbReference type="InterPro" id="IPR008638">
    <property type="entry name" value="FhaB/CdiA-like_TPS"/>
</dbReference>
<evidence type="ECO:0000256" key="1">
    <source>
        <dbReference type="SAM" id="Coils"/>
    </source>
</evidence>
<organism evidence="4 5">
    <name type="scientific">Vibrio spartinae</name>
    <dbReference type="NCBI Taxonomy" id="1918945"/>
    <lineage>
        <taxon>Bacteria</taxon>
        <taxon>Pseudomonadati</taxon>
        <taxon>Pseudomonadota</taxon>
        <taxon>Gammaproteobacteria</taxon>
        <taxon>Vibrionales</taxon>
        <taxon>Vibrionaceae</taxon>
        <taxon>Vibrio</taxon>
    </lineage>
</organism>